<dbReference type="PROSITE" id="PS00374">
    <property type="entry name" value="MGMT"/>
    <property type="match status" value="1"/>
</dbReference>
<dbReference type="FunFam" id="1.10.10.10:FF:000410">
    <property type="entry name" value="ADA regulatory protein, putative"/>
    <property type="match status" value="1"/>
</dbReference>
<dbReference type="EMBL" id="QLMK01000001">
    <property type="protein sequence ID" value="RAK34208.1"/>
    <property type="molecule type" value="Genomic_DNA"/>
</dbReference>
<comment type="catalytic activity">
    <reaction evidence="1">
        <text>a 4-O-methyl-thymidine in DNA + L-cysteinyl-[protein] = a thymidine in DNA + S-methyl-L-cysteinyl-[protein]</text>
        <dbReference type="Rhea" id="RHEA:53428"/>
        <dbReference type="Rhea" id="RHEA-COMP:10131"/>
        <dbReference type="Rhea" id="RHEA-COMP:10132"/>
        <dbReference type="Rhea" id="RHEA-COMP:13555"/>
        <dbReference type="Rhea" id="RHEA-COMP:13556"/>
        <dbReference type="ChEBI" id="CHEBI:29950"/>
        <dbReference type="ChEBI" id="CHEBI:82612"/>
        <dbReference type="ChEBI" id="CHEBI:137386"/>
        <dbReference type="ChEBI" id="CHEBI:137387"/>
        <dbReference type="EC" id="2.1.1.63"/>
    </reaction>
</comment>
<dbReference type="Gene3D" id="3.30.160.70">
    <property type="entry name" value="Methylated DNA-protein cysteine methyltransferase domain"/>
    <property type="match status" value="1"/>
</dbReference>
<dbReference type="NCBIfam" id="NF011964">
    <property type="entry name" value="PRK15435.1"/>
    <property type="match status" value="1"/>
</dbReference>
<evidence type="ECO:0000256" key="11">
    <source>
        <dbReference type="PIRSR" id="PIRSR000409-3"/>
    </source>
</evidence>
<feature type="active site" description="Nucleophile; methyl group acceptor from either O6-methylguanine or O4-methylthymine" evidence="10">
    <location>
        <position position="328"/>
    </location>
</feature>
<keyword evidence="7" id="KW-0804">Transcription</keyword>
<dbReference type="NCBIfam" id="TIGR00589">
    <property type="entry name" value="ogt"/>
    <property type="match status" value="1"/>
</dbReference>
<comment type="cofactor">
    <cofactor evidence="11">
        <name>Zn(2+)</name>
        <dbReference type="ChEBI" id="CHEBI:29105"/>
    </cofactor>
    <text evidence="11">Binds 1 zinc ion per subunit.</text>
</comment>
<dbReference type="Proteomes" id="UP000249453">
    <property type="component" value="Unassembled WGS sequence"/>
</dbReference>
<keyword evidence="11" id="KW-0862">Zinc</keyword>
<dbReference type="Pfam" id="PF01035">
    <property type="entry name" value="DNA_binding_1"/>
    <property type="match status" value="1"/>
</dbReference>
<feature type="domain" description="HTH araC/xylS-type" evidence="12">
    <location>
        <begin position="100"/>
        <end position="190"/>
    </location>
</feature>
<evidence type="ECO:0000256" key="3">
    <source>
        <dbReference type="ARBA" id="ARBA00022679"/>
    </source>
</evidence>
<keyword evidence="6" id="KW-0010">Activator</keyword>
<feature type="active site" description="Nucleophile; methyl group acceptor from methylphosphotriester" evidence="10">
    <location>
        <position position="38"/>
    </location>
</feature>
<dbReference type="InterPro" id="IPR016221">
    <property type="entry name" value="Bifunct_regulatory_prot_Ada"/>
</dbReference>
<dbReference type="SUPFAM" id="SSF57884">
    <property type="entry name" value="Ada DNA repair protein, N-terminal domain (N-Ada 10)"/>
    <property type="match status" value="1"/>
</dbReference>
<evidence type="ECO:0000256" key="6">
    <source>
        <dbReference type="ARBA" id="ARBA00023159"/>
    </source>
</evidence>
<name>A0A364JZR8_9HYPH</name>
<evidence type="ECO:0000256" key="5">
    <source>
        <dbReference type="ARBA" id="ARBA00023015"/>
    </source>
</evidence>
<evidence type="ECO:0000256" key="10">
    <source>
        <dbReference type="PIRSR" id="PIRSR000409-1"/>
    </source>
</evidence>
<keyword evidence="5" id="KW-0805">Transcription regulation</keyword>
<dbReference type="SUPFAM" id="SSF46767">
    <property type="entry name" value="Methylated DNA-protein cysteine methyltransferase, C-terminal domain"/>
    <property type="match status" value="1"/>
</dbReference>
<feature type="binding site" evidence="11">
    <location>
        <position position="69"/>
    </location>
    <ligand>
        <name>Zn(2+)</name>
        <dbReference type="ChEBI" id="CHEBI:29105"/>
    </ligand>
</feature>
<dbReference type="GO" id="GO:0003700">
    <property type="term" value="F:DNA-binding transcription factor activity"/>
    <property type="evidence" value="ECO:0007669"/>
    <property type="project" value="InterPro"/>
</dbReference>
<dbReference type="SUPFAM" id="SSF46689">
    <property type="entry name" value="Homeodomain-like"/>
    <property type="match status" value="1"/>
</dbReference>
<keyword evidence="2 13" id="KW-0489">Methyltransferase</keyword>
<dbReference type="GO" id="GO:0008270">
    <property type="term" value="F:zinc ion binding"/>
    <property type="evidence" value="ECO:0007669"/>
    <property type="project" value="InterPro"/>
</dbReference>
<sequence length="364" mass="40733">MRMLSQNIDEIRWQKVLAYDKAADGTFVYAVRTTGIYCRPSCPSRRAKRENVIFYQKSEDAEQAGFRPCRRCMPELGAKLVELNRQRHSDLVIHACRLIDMAEETPSIEEIAKNLKTGAAHLHRIFKEITGLTPKEYTDAKRSEKLRAALAEGSTSITQAIYDSGFGSSSRFYEASDEILGMKPKNYRSGGMSETIRFAIGETSLGTVLVAQSDKGICAILMGDDPELLIQDLEFRFPKAELVGADREFENHVAKVIGLIENPQSKFDLPLDLRGTVFQARVWRALREIPFGETITYSELAKRIGSPKSVRAVASACGANKLAVAIPCHRVVRSDGSLSGYRWGVERKKNLLEKEKKAEISPRK</sequence>
<dbReference type="InterPro" id="IPR036217">
    <property type="entry name" value="MethylDNA_cys_MeTrfase_DNAb"/>
</dbReference>
<dbReference type="PIRSF" id="PIRSF000409">
    <property type="entry name" value="Ada"/>
    <property type="match status" value="1"/>
</dbReference>
<keyword evidence="14" id="KW-1185">Reference proteome</keyword>
<dbReference type="InterPro" id="IPR004026">
    <property type="entry name" value="Ada_DNA_repair_Zn-bd"/>
</dbReference>
<dbReference type="AlphaFoldDB" id="A0A364JZR8"/>
<dbReference type="PROSITE" id="PS01124">
    <property type="entry name" value="HTH_ARAC_FAMILY_2"/>
    <property type="match status" value="1"/>
</dbReference>
<dbReference type="GO" id="GO:0043565">
    <property type="term" value="F:sequence-specific DNA binding"/>
    <property type="evidence" value="ECO:0007669"/>
    <property type="project" value="InterPro"/>
</dbReference>
<dbReference type="PANTHER" id="PTHR10815:SF14">
    <property type="entry name" value="BIFUNCTIONAL TRANSCRIPTIONAL ACTIVATOR_DNA REPAIR ENZYME ADA"/>
    <property type="match status" value="1"/>
</dbReference>
<dbReference type="Pfam" id="PF02805">
    <property type="entry name" value="Ada_Zn_binding"/>
    <property type="match status" value="1"/>
</dbReference>
<evidence type="ECO:0000256" key="9">
    <source>
        <dbReference type="ARBA" id="ARBA00049348"/>
    </source>
</evidence>
<evidence type="ECO:0000259" key="12">
    <source>
        <dbReference type="PROSITE" id="PS01124"/>
    </source>
</evidence>
<evidence type="ECO:0000256" key="2">
    <source>
        <dbReference type="ARBA" id="ARBA00022603"/>
    </source>
</evidence>
<dbReference type="SUPFAM" id="SSF53155">
    <property type="entry name" value="Methylated DNA-protein cysteine methyltransferase domain"/>
    <property type="match status" value="1"/>
</dbReference>
<dbReference type="InterPro" id="IPR008332">
    <property type="entry name" value="MethylG_MeTrfase_N"/>
</dbReference>
<proteinExistence type="predicted"/>
<evidence type="ECO:0000256" key="1">
    <source>
        <dbReference type="ARBA" id="ARBA00001286"/>
    </source>
</evidence>
<gene>
    <name evidence="13" type="ORF">C7374_101542</name>
</gene>
<keyword evidence="8" id="KW-0234">DNA repair</keyword>
<dbReference type="GO" id="GO:0003908">
    <property type="term" value="F:methylated-DNA-[protein]-cysteine S-methyltransferase activity"/>
    <property type="evidence" value="ECO:0007669"/>
    <property type="project" value="UniProtKB-EC"/>
</dbReference>
<comment type="caution">
    <text evidence="13">The sequence shown here is derived from an EMBL/GenBank/DDBJ whole genome shotgun (WGS) entry which is preliminary data.</text>
</comment>
<dbReference type="InterPro" id="IPR018060">
    <property type="entry name" value="HTH_AraC"/>
</dbReference>
<keyword evidence="3 13" id="KW-0808">Transferase</keyword>
<dbReference type="GO" id="GO:0032259">
    <property type="term" value="P:methylation"/>
    <property type="evidence" value="ECO:0007669"/>
    <property type="project" value="UniProtKB-KW"/>
</dbReference>
<dbReference type="Gene3D" id="1.10.10.60">
    <property type="entry name" value="Homeodomain-like"/>
    <property type="match status" value="2"/>
</dbReference>
<evidence type="ECO:0000313" key="13">
    <source>
        <dbReference type="EMBL" id="RAK34208.1"/>
    </source>
</evidence>
<protein>
    <submittedName>
        <fullName evidence="13">DNA-O6-methylguanine--protein-cysteine S-methyltransferase /transcriptional regulator Ada</fullName>
    </submittedName>
</protein>
<reference evidence="13 14" key="1">
    <citation type="submission" date="2018-06" db="EMBL/GenBank/DDBJ databases">
        <title>Genomic Encyclopedia of Type Strains, Phase IV (KMG-IV): sequencing the most valuable type-strain genomes for metagenomic binning, comparative biology and taxonomic classification.</title>
        <authorList>
            <person name="Goeker M."/>
        </authorList>
    </citation>
    <scope>NUCLEOTIDE SEQUENCE [LARGE SCALE GENOMIC DNA]</scope>
    <source>
        <strain evidence="13 14">DSM 26720</strain>
    </source>
</reference>
<evidence type="ECO:0000256" key="4">
    <source>
        <dbReference type="ARBA" id="ARBA00022763"/>
    </source>
</evidence>
<dbReference type="InterPro" id="IPR036631">
    <property type="entry name" value="MGMT_N_sf"/>
</dbReference>
<evidence type="ECO:0000256" key="7">
    <source>
        <dbReference type="ARBA" id="ARBA00023163"/>
    </source>
</evidence>
<feature type="binding site" evidence="11">
    <location>
        <position position="72"/>
    </location>
    <ligand>
        <name>Zn(2+)</name>
        <dbReference type="ChEBI" id="CHEBI:29105"/>
    </ligand>
</feature>
<dbReference type="Pfam" id="PF02870">
    <property type="entry name" value="Methyltransf_1N"/>
    <property type="match status" value="1"/>
</dbReference>
<dbReference type="RefSeq" id="WP_374849818.1">
    <property type="nucleotide sequence ID" value="NZ_JBHEEY010000001.1"/>
</dbReference>
<dbReference type="InterPro" id="IPR035451">
    <property type="entry name" value="Ada-like_dom_sf"/>
</dbReference>
<organism evidence="13 14">
    <name type="scientific">Falsochrobactrum ovis</name>
    <dbReference type="NCBI Taxonomy" id="1293442"/>
    <lineage>
        <taxon>Bacteria</taxon>
        <taxon>Pseudomonadati</taxon>
        <taxon>Pseudomonadota</taxon>
        <taxon>Alphaproteobacteria</taxon>
        <taxon>Hyphomicrobiales</taxon>
        <taxon>Brucellaceae</taxon>
        <taxon>Falsochrobactrum</taxon>
    </lineage>
</organism>
<keyword evidence="11" id="KW-0479">Metal-binding</keyword>
<keyword evidence="4" id="KW-0227">DNA damage</keyword>
<dbReference type="InterPro" id="IPR001497">
    <property type="entry name" value="MethylDNA_cys_MeTrfase_AS"/>
</dbReference>
<accession>A0A364JZR8</accession>
<dbReference type="SMART" id="SM00342">
    <property type="entry name" value="HTH_ARAC"/>
    <property type="match status" value="1"/>
</dbReference>
<evidence type="ECO:0000313" key="14">
    <source>
        <dbReference type="Proteomes" id="UP000249453"/>
    </source>
</evidence>
<comment type="catalytic activity">
    <reaction evidence="9">
        <text>a 6-O-methyl-2'-deoxyguanosine in DNA + L-cysteinyl-[protein] = S-methyl-L-cysteinyl-[protein] + a 2'-deoxyguanosine in DNA</text>
        <dbReference type="Rhea" id="RHEA:24000"/>
        <dbReference type="Rhea" id="RHEA-COMP:10131"/>
        <dbReference type="Rhea" id="RHEA-COMP:10132"/>
        <dbReference type="Rhea" id="RHEA-COMP:11367"/>
        <dbReference type="Rhea" id="RHEA-COMP:11368"/>
        <dbReference type="ChEBI" id="CHEBI:29950"/>
        <dbReference type="ChEBI" id="CHEBI:82612"/>
        <dbReference type="ChEBI" id="CHEBI:85445"/>
        <dbReference type="ChEBI" id="CHEBI:85448"/>
        <dbReference type="EC" id="2.1.1.63"/>
    </reaction>
</comment>
<dbReference type="GO" id="GO:0006281">
    <property type="term" value="P:DNA repair"/>
    <property type="evidence" value="ECO:0007669"/>
    <property type="project" value="UniProtKB-KW"/>
</dbReference>
<dbReference type="Gene3D" id="1.10.10.10">
    <property type="entry name" value="Winged helix-like DNA-binding domain superfamily/Winged helix DNA-binding domain"/>
    <property type="match status" value="1"/>
</dbReference>
<dbReference type="Pfam" id="PF12833">
    <property type="entry name" value="HTH_18"/>
    <property type="match status" value="1"/>
</dbReference>
<evidence type="ECO:0000256" key="8">
    <source>
        <dbReference type="ARBA" id="ARBA00023204"/>
    </source>
</evidence>
<dbReference type="InterPro" id="IPR036388">
    <property type="entry name" value="WH-like_DNA-bd_sf"/>
</dbReference>
<feature type="binding site" evidence="11">
    <location>
        <position position="42"/>
    </location>
    <ligand>
        <name>Zn(2+)</name>
        <dbReference type="ChEBI" id="CHEBI:29105"/>
    </ligand>
</feature>
<dbReference type="InterPro" id="IPR009057">
    <property type="entry name" value="Homeodomain-like_sf"/>
</dbReference>
<dbReference type="CDD" id="cd06445">
    <property type="entry name" value="ATase"/>
    <property type="match status" value="1"/>
</dbReference>
<dbReference type="PANTHER" id="PTHR10815">
    <property type="entry name" value="METHYLATED-DNA--PROTEIN-CYSTEINE METHYLTRANSFERASE"/>
    <property type="match status" value="1"/>
</dbReference>
<dbReference type="InterPro" id="IPR014048">
    <property type="entry name" value="MethylDNA_cys_MeTrfase_DNA-bd"/>
</dbReference>
<dbReference type="Gene3D" id="3.40.10.10">
    <property type="entry name" value="DNA Methylphosphotriester Repair Domain"/>
    <property type="match status" value="1"/>
</dbReference>
<feature type="binding site" evidence="11">
    <location>
        <position position="38"/>
    </location>
    <ligand>
        <name>Zn(2+)</name>
        <dbReference type="ChEBI" id="CHEBI:29105"/>
    </ligand>
</feature>